<organism evidence="2 3">
    <name type="scientific">Hymenobacter mucosus</name>
    <dbReference type="NCBI Taxonomy" id="1411120"/>
    <lineage>
        <taxon>Bacteria</taxon>
        <taxon>Pseudomonadati</taxon>
        <taxon>Bacteroidota</taxon>
        <taxon>Cytophagia</taxon>
        <taxon>Cytophagales</taxon>
        <taxon>Hymenobacteraceae</taxon>
        <taxon>Hymenobacter</taxon>
    </lineage>
</organism>
<keyword evidence="1" id="KW-0732">Signal</keyword>
<dbReference type="EMBL" id="FZNS01000009">
    <property type="protein sequence ID" value="SNR86654.1"/>
    <property type="molecule type" value="Genomic_DNA"/>
</dbReference>
<name>A0A238ZV45_9BACT</name>
<protein>
    <recommendedName>
        <fullName evidence="4">Bacterial surface antigen (D15) domain-containing protein</fullName>
    </recommendedName>
</protein>
<evidence type="ECO:0000256" key="1">
    <source>
        <dbReference type="SAM" id="SignalP"/>
    </source>
</evidence>
<feature type="chain" id="PRO_5012760129" description="Bacterial surface antigen (D15) domain-containing protein" evidence="1">
    <location>
        <begin position="24"/>
        <end position="225"/>
    </location>
</feature>
<reference evidence="3" key="1">
    <citation type="submission" date="2017-06" db="EMBL/GenBank/DDBJ databases">
        <authorList>
            <person name="Varghese N."/>
            <person name="Submissions S."/>
        </authorList>
    </citation>
    <scope>NUCLEOTIDE SEQUENCE [LARGE SCALE GENOMIC DNA]</scope>
    <source>
        <strain evidence="3">DSM 28041</strain>
    </source>
</reference>
<evidence type="ECO:0000313" key="2">
    <source>
        <dbReference type="EMBL" id="SNR86654.1"/>
    </source>
</evidence>
<proteinExistence type="predicted"/>
<keyword evidence="3" id="KW-1185">Reference proteome</keyword>
<sequence length="225" mass="24694">MRAIFVAGWLSAGLLGTSTIAHGQGGATPQPEHLLNVKLNLFPIVAGGYHVSVEKMWRATSRHALMLTPQLYHGAVKALTSDLSEGAHDRVRGYGLEAQHRIYLSGRAAGAQGPYVAYGPSYQHFRMQFDAKSWAAERSPDGLSYYEYRLRRQSETIDRYGATLVVGNQFFLPELPVLFDVFLGLGVRKASSRATIPGNYYESGMSNYGSEGRYISIGFRAGVAL</sequence>
<dbReference type="Proteomes" id="UP000198310">
    <property type="component" value="Unassembled WGS sequence"/>
</dbReference>
<dbReference type="AlphaFoldDB" id="A0A238ZV45"/>
<feature type="signal peptide" evidence="1">
    <location>
        <begin position="1"/>
        <end position="23"/>
    </location>
</feature>
<evidence type="ECO:0000313" key="3">
    <source>
        <dbReference type="Proteomes" id="UP000198310"/>
    </source>
</evidence>
<evidence type="ECO:0008006" key="4">
    <source>
        <dbReference type="Google" id="ProtNLM"/>
    </source>
</evidence>
<gene>
    <name evidence="2" type="ORF">SAMN06269173_109131</name>
</gene>
<accession>A0A238ZV45</accession>
<dbReference type="RefSeq" id="WP_089333664.1">
    <property type="nucleotide sequence ID" value="NZ_FZNS01000009.1"/>
</dbReference>